<dbReference type="GO" id="GO:0003700">
    <property type="term" value="F:DNA-binding transcription factor activity"/>
    <property type="evidence" value="ECO:0007669"/>
    <property type="project" value="InterPro"/>
</dbReference>
<geneLocation type="plasmid" evidence="5">
    <name>unnamed4</name>
</geneLocation>
<feature type="domain" description="HTH araC/xylS-type" evidence="4">
    <location>
        <begin position="194"/>
        <end position="292"/>
    </location>
</feature>
<proteinExistence type="predicted"/>
<dbReference type="SUPFAM" id="SSF46689">
    <property type="entry name" value="Homeodomain-like"/>
    <property type="match status" value="2"/>
</dbReference>
<dbReference type="Pfam" id="PF12833">
    <property type="entry name" value="HTH_18"/>
    <property type="match status" value="1"/>
</dbReference>
<dbReference type="PANTHER" id="PTHR46796:SF6">
    <property type="entry name" value="ARAC SUBFAMILY"/>
    <property type="match status" value="1"/>
</dbReference>
<dbReference type="InterPro" id="IPR009057">
    <property type="entry name" value="Homeodomain-like_sf"/>
</dbReference>
<dbReference type="RefSeq" id="WP_353476662.1">
    <property type="nucleotide sequence ID" value="NZ_CP123389.1"/>
</dbReference>
<evidence type="ECO:0000259" key="4">
    <source>
        <dbReference type="PROSITE" id="PS01124"/>
    </source>
</evidence>
<organism evidence="5">
    <name type="scientific">Alloyangia sp. H15</name>
    <dbReference type="NCBI Taxonomy" id="3029062"/>
    <lineage>
        <taxon>Bacteria</taxon>
        <taxon>Pseudomonadati</taxon>
        <taxon>Pseudomonadota</taxon>
        <taxon>Alphaproteobacteria</taxon>
        <taxon>Rhodobacterales</taxon>
        <taxon>Roseobacteraceae</taxon>
        <taxon>Alloyangia</taxon>
    </lineage>
</organism>
<evidence type="ECO:0000256" key="1">
    <source>
        <dbReference type="ARBA" id="ARBA00023015"/>
    </source>
</evidence>
<dbReference type="InterPro" id="IPR050204">
    <property type="entry name" value="AraC_XylS_family_regulators"/>
</dbReference>
<evidence type="ECO:0000256" key="3">
    <source>
        <dbReference type="ARBA" id="ARBA00023163"/>
    </source>
</evidence>
<gene>
    <name evidence="5" type="ORF">PVT71_28135</name>
</gene>
<reference evidence="5" key="1">
    <citation type="submission" date="2023-02" db="EMBL/GenBank/DDBJ databases">
        <title>Description and genomic characterization of Salipiger bruguierae sp. nov., isolated from the sediment of mangrove plant Bruguiera sexangula.</title>
        <authorList>
            <person name="Long M."/>
        </authorList>
    </citation>
    <scope>NUCLEOTIDE SEQUENCE</scope>
    <source>
        <strain evidence="5">H15</strain>
        <plasmid evidence="5">unnamed4</plasmid>
    </source>
</reference>
<dbReference type="Gene3D" id="1.10.10.60">
    <property type="entry name" value="Homeodomain-like"/>
    <property type="match status" value="2"/>
</dbReference>
<accession>A0AAU8ARY8</accession>
<evidence type="ECO:0000256" key="2">
    <source>
        <dbReference type="ARBA" id="ARBA00023125"/>
    </source>
</evidence>
<sequence>MHSMTCRTDGIESTAPVRWRSYEGMCGVYWQARGETGATGYYRSPDPRIMLFFNDVSGNIRLTDRRSLAPRHWRPMLRALYVPAGVPMWTRFGSGHVFSHLDLHLDHAWLVARLAPMMRGGTAEEALRHPVEVQDIGTLASVARALTEEISAPSRGPVFAESLAVALVAGMIGPRAEAPLPPPGQGGLSPRQMRRLLDCLAAAGGRRLSNAELAAAVGLSEGWFCRAFKKTTGKTPLHWQQERRLCAVKEELRQAELTIAEIALRHDFSDQGHLTRVFRKYEGTTPGAWQKAQRGD</sequence>
<dbReference type="SMART" id="SM00342">
    <property type="entry name" value="HTH_ARAC"/>
    <property type="match status" value="1"/>
</dbReference>
<dbReference type="PANTHER" id="PTHR46796">
    <property type="entry name" value="HTH-TYPE TRANSCRIPTIONAL ACTIVATOR RHAS-RELATED"/>
    <property type="match status" value="1"/>
</dbReference>
<keyword evidence="5" id="KW-0614">Plasmid</keyword>
<keyword evidence="2" id="KW-0238">DNA-binding</keyword>
<dbReference type="AlphaFoldDB" id="A0AAU8ARY8"/>
<dbReference type="PROSITE" id="PS01124">
    <property type="entry name" value="HTH_ARAC_FAMILY_2"/>
    <property type="match status" value="1"/>
</dbReference>
<evidence type="ECO:0000313" key="5">
    <source>
        <dbReference type="EMBL" id="XCC97771.1"/>
    </source>
</evidence>
<keyword evidence="1" id="KW-0805">Transcription regulation</keyword>
<name>A0AAU8ARY8_9RHOB</name>
<keyword evidence="3" id="KW-0804">Transcription</keyword>
<dbReference type="EMBL" id="CP123389">
    <property type="protein sequence ID" value="XCC97771.1"/>
    <property type="molecule type" value="Genomic_DNA"/>
</dbReference>
<dbReference type="InterPro" id="IPR018060">
    <property type="entry name" value="HTH_AraC"/>
</dbReference>
<protein>
    <submittedName>
        <fullName evidence="5">AraC family transcriptional regulator</fullName>
    </submittedName>
</protein>
<dbReference type="GO" id="GO:0043565">
    <property type="term" value="F:sequence-specific DNA binding"/>
    <property type="evidence" value="ECO:0007669"/>
    <property type="project" value="InterPro"/>
</dbReference>